<name>A0A0D3K2S0_EMIH1</name>
<evidence type="ECO:0000259" key="2">
    <source>
        <dbReference type="Pfam" id="PF00849"/>
    </source>
</evidence>
<dbReference type="PANTHER" id="PTHR21600">
    <property type="entry name" value="MITOCHONDRIAL RNA PSEUDOURIDINE SYNTHASE"/>
    <property type="match status" value="1"/>
</dbReference>
<dbReference type="STRING" id="2903.R1ETY7"/>
<accession>A0A0D3K2S0</accession>
<feature type="domain" description="Pseudouridine synthase RsuA/RluA-like" evidence="2">
    <location>
        <begin position="9"/>
        <end position="154"/>
    </location>
</feature>
<dbReference type="HOGENOM" id="CLU_016902_6_0_1"/>
<organism evidence="3 4">
    <name type="scientific">Emiliania huxleyi (strain CCMP1516)</name>
    <dbReference type="NCBI Taxonomy" id="280463"/>
    <lineage>
        <taxon>Eukaryota</taxon>
        <taxon>Haptista</taxon>
        <taxon>Haptophyta</taxon>
        <taxon>Prymnesiophyceae</taxon>
        <taxon>Isochrysidales</taxon>
        <taxon>Noelaerhabdaceae</taxon>
        <taxon>Emiliania</taxon>
    </lineage>
</organism>
<dbReference type="GO" id="GO:0000455">
    <property type="term" value="P:enzyme-directed rRNA pseudouridine synthesis"/>
    <property type="evidence" value="ECO:0007669"/>
    <property type="project" value="TreeGrafter"/>
</dbReference>
<dbReference type="KEGG" id="ehx:EMIHUDRAFT_57235"/>
<dbReference type="Pfam" id="PF00849">
    <property type="entry name" value="PseudoU_synth_2"/>
    <property type="match status" value="1"/>
</dbReference>
<comment type="similarity">
    <text evidence="1">Belongs to the pseudouridine synthase RluA family.</text>
</comment>
<dbReference type="InterPro" id="IPR006145">
    <property type="entry name" value="PsdUridine_synth_RsuA/RluA"/>
</dbReference>
<reference evidence="4" key="1">
    <citation type="journal article" date="2013" name="Nature">
        <title>Pan genome of the phytoplankton Emiliania underpins its global distribution.</title>
        <authorList>
            <person name="Read B.A."/>
            <person name="Kegel J."/>
            <person name="Klute M.J."/>
            <person name="Kuo A."/>
            <person name="Lefebvre S.C."/>
            <person name="Maumus F."/>
            <person name="Mayer C."/>
            <person name="Miller J."/>
            <person name="Monier A."/>
            <person name="Salamov A."/>
            <person name="Young J."/>
            <person name="Aguilar M."/>
            <person name="Claverie J.M."/>
            <person name="Frickenhaus S."/>
            <person name="Gonzalez K."/>
            <person name="Herman E.K."/>
            <person name="Lin Y.C."/>
            <person name="Napier J."/>
            <person name="Ogata H."/>
            <person name="Sarno A.F."/>
            <person name="Shmutz J."/>
            <person name="Schroeder D."/>
            <person name="de Vargas C."/>
            <person name="Verret F."/>
            <person name="von Dassow P."/>
            <person name="Valentin K."/>
            <person name="Van de Peer Y."/>
            <person name="Wheeler G."/>
            <person name="Dacks J.B."/>
            <person name="Delwiche C.F."/>
            <person name="Dyhrman S.T."/>
            <person name="Glockner G."/>
            <person name="John U."/>
            <person name="Richards T."/>
            <person name="Worden A.Z."/>
            <person name="Zhang X."/>
            <person name="Grigoriev I.V."/>
            <person name="Allen A.E."/>
            <person name="Bidle K."/>
            <person name="Borodovsky M."/>
            <person name="Bowler C."/>
            <person name="Brownlee C."/>
            <person name="Cock J.M."/>
            <person name="Elias M."/>
            <person name="Gladyshev V.N."/>
            <person name="Groth M."/>
            <person name="Guda C."/>
            <person name="Hadaegh A."/>
            <person name="Iglesias-Rodriguez M.D."/>
            <person name="Jenkins J."/>
            <person name="Jones B.M."/>
            <person name="Lawson T."/>
            <person name="Leese F."/>
            <person name="Lindquist E."/>
            <person name="Lobanov A."/>
            <person name="Lomsadze A."/>
            <person name="Malik S.B."/>
            <person name="Marsh M.E."/>
            <person name="Mackinder L."/>
            <person name="Mock T."/>
            <person name="Mueller-Roeber B."/>
            <person name="Pagarete A."/>
            <person name="Parker M."/>
            <person name="Probert I."/>
            <person name="Quesneville H."/>
            <person name="Raines C."/>
            <person name="Rensing S.A."/>
            <person name="Riano-Pachon D.M."/>
            <person name="Richier S."/>
            <person name="Rokitta S."/>
            <person name="Shiraiwa Y."/>
            <person name="Soanes D.M."/>
            <person name="van der Giezen M."/>
            <person name="Wahlund T.M."/>
            <person name="Williams B."/>
            <person name="Wilson W."/>
            <person name="Wolfe G."/>
            <person name="Wurch L.L."/>
        </authorList>
    </citation>
    <scope>NUCLEOTIDE SEQUENCE</scope>
</reference>
<sequence length="184" mass="19940">RLVAETAGLYFIHKPPGLAFHSTDDETGLLPRLRELGSLHEPLLPCHRLDRVTSGLMAVAKSREAASAMALLLRERRVHKYYVALAAGKPKKKQGRVIGDMARSRRGQWMLTRERSNPAVTHFVSAALSEGGGCHAFLLKPATGRTHQLRVALKSLGAPVLGDPRYAASSAGCEARAYLHAAAM</sequence>
<evidence type="ECO:0000313" key="3">
    <source>
        <dbReference type="EnsemblProtists" id="EOD30055"/>
    </source>
</evidence>
<dbReference type="SUPFAM" id="SSF55120">
    <property type="entry name" value="Pseudouridine synthase"/>
    <property type="match status" value="1"/>
</dbReference>
<keyword evidence="4" id="KW-1185">Reference proteome</keyword>
<dbReference type="InterPro" id="IPR020103">
    <property type="entry name" value="PsdUridine_synth_cat_dom_sf"/>
</dbReference>
<dbReference type="CDD" id="cd02869">
    <property type="entry name" value="PseudoU_synth_RluA_like"/>
    <property type="match status" value="1"/>
</dbReference>
<dbReference type="PANTHER" id="PTHR21600:SF87">
    <property type="entry name" value="RNA PSEUDOURIDYLATE SYNTHASE DOMAIN-CONTAINING PROTEIN 1"/>
    <property type="match status" value="1"/>
</dbReference>
<dbReference type="GO" id="GO:0003723">
    <property type="term" value="F:RNA binding"/>
    <property type="evidence" value="ECO:0007669"/>
    <property type="project" value="InterPro"/>
</dbReference>
<evidence type="ECO:0000313" key="4">
    <source>
        <dbReference type="Proteomes" id="UP000013827"/>
    </source>
</evidence>
<dbReference type="RefSeq" id="XP_005782484.1">
    <property type="nucleotide sequence ID" value="XM_005782427.1"/>
</dbReference>
<dbReference type="Gene3D" id="3.30.2350.10">
    <property type="entry name" value="Pseudouridine synthase"/>
    <property type="match status" value="1"/>
</dbReference>
<dbReference type="EnsemblProtists" id="EOD30055">
    <property type="protein sequence ID" value="EOD30055"/>
    <property type="gene ID" value="EMIHUDRAFT_57235"/>
</dbReference>
<dbReference type="eggNOG" id="KOG1919">
    <property type="taxonomic scope" value="Eukaryota"/>
</dbReference>
<proteinExistence type="inferred from homology"/>
<dbReference type="InterPro" id="IPR050188">
    <property type="entry name" value="RluA_PseudoU_synthase"/>
</dbReference>
<dbReference type="GeneID" id="17275329"/>
<dbReference type="GO" id="GO:0009982">
    <property type="term" value="F:pseudouridine synthase activity"/>
    <property type="evidence" value="ECO:0007669"/>
    <property type="project" value="InterPro"/>
</dbReference>
<protein>
    <recommendedName>
        <fullName evidence="2">Pseudouridine synthase RsuA/RluA-like domain-containing protein</fullName>
    </recommendedName>
</protein>
<dbReference type="PaxDb" id="2903-EOD30055"/>
<dbReference type="Proteomes" id="UP000013827">
    <property type="component" value="Unassembled WGS sequence"/>
</dbReference>
<dbReference type="AlphaFoldDB" id="A0A0D3K2S0"/>
<reference evidence="3" key="2">
    <citation type="submission" date="2024-10" db="UniProtKB">
        <authorList>
            <consortium name="EnsemblProtists"/>
        </authorList>
    </citation>
    <scope>IDENTIFICATION</scope>
</reference>
<evidence type="ECO:0000256" key="1">
    <source>
        <dbReference type="ARBA" id="ARBA00010876"/>
    </source>
</evidence>
<dbReference type="OMA" id="DCKEYAV"/>